<protein>
    <recommendedName>
        <fullName evidence="3">NADP-dependent oxidoreductase domain-containing protein</fullName>
    </recommendedName>
</protein>
<dbReference type="SUPFAM" id="SSF51430">
    <property type="entry name" value="NAD(P)-linked oxidoreductase"/>
    <property type="match status" value="1"/>
</dbReference>
<reference evidence="1 2" key="1">
    <citation type="journal article" date="2018" name="Proc. R. Soc. B">
        <title>A non-coding region near Follistatin controls head colour polymorphism in the Gouldian finch.</title>
        <authorList>
            <person name="Toomey M.B."/>
            <person name="Marques C.I."/>
            <person name="Andrade P."/>
            <person name="Araujo P.M."/>
            <person name="Sabatino S."/>
            <person name="Gazda M.A."/>
            <person name="Afonso S."/>
            <person name="Lopes R.J."/>
            <person name="Corbo J.C."/>
            <person name="Carneiro M."/>
        </authorList>
    </citation>
    <scope>NUCLEOTIDE SEQUENCE [LARGE SCALE GENOMIC DNA]</scope>
    <source>
        <strain evidence="1">Red01</strain>
        <tissue evidence="1">Muscle</tissue>
    </source>
</reference>
<dbReference type="EMBL" id="QUSF01000010">
    <property type="protein sequence ID" value="RLW05684.1"/>
    <property type="molecule type" value="Genomic_DNA"/>
</dbReference>
<dbReference type="Gene3D" id="3.20.20.100">
    <property type="entry name" value="NADP-dependent oxidoreductase domain"/>
    <property type="match status" value="1"/>
</dbReference>
<feature type="non-terminal residue" evidence="1">
    <location>
        <position position="1"/>
    </location>
</feature>
<evidence type="ECO:0000313" key="2">
    <source>
        <dbReference type="Proteomes" id="UP000276834"/>
    </source>
</evidence>
<name>A0A3L8SNV1_CHLGU</name>
<dbReference type="OrthoDB" id="416253at2759"/>
<accession>A0A3L8SNV1</accession>
<sequence>LYLIHWPDAQVPGKSNREVRAETWRAMEELYEKGDTDSGCPDHNYVFLKCHADVNHSGVGNAMIPEQKVK</sequence>
<gene>
    <name evidence="1" type="ORF">DV515_00004974</name>
</gene>
<dbReference type="InterPro" id="IPR036812">
    <property type="entry name" value="NAD(P)_OxRdtase_dom_sf"/>
</dbReference>
<organism evidence="1 2">
    <name type="scientific">Chloebia gouldiae</name>
    <name type="common">Gouldian finch</name>
    <name type="synonym">Erythrura gouldiae</name>
    <dbReference type="NCBI Taxonomy" id="44316"/>
    <lineage>
        <taxon>Eukaryota</taxon>
        <taxon>Metazoa</taxon>
        <taxon>Chordata</taxon>
        <taxon>Craniata</taxon>
        <taxon>Vertebrata</taxon>
        <taxon>Euteleostomi</taxon>
        <taxon>Archelosauria</taxon>
        <taxon>Archosauria</taxon>
        <taxon>Dinosauria</taxon>
        <taxon>Saurischia</taxon>
        <taxon>Theropoda</taxon>
        <taxon>Coelurosauria</taxon>
        <taxon>Aves</taxon>
        <taxon>Neognathae</taxon>
        <taxon>Neoaves</taxon>
        <taxon>Telluraves</taxon>
        <taxon>Australaves</taxon>
        <taxon>Passeriformes</taxon>
        <taxon>Passeroidea</taxon>
        <taxon>Passeridae</taxon>
        <taxon>Chloebia</taxon>
    </lineage>
</organism>
<evidence type="ECO:0000313" key="1">
    <source>
        <dbReference type="EMBL" id="RLW05684.1"/>
    </source>
</evidence>
<keyword evidence="2" id="KW-1185">Reference proteome</keyword>
<evidence type="ECO:0008006" key="3">
    <source>
        <dbReference type="Google" id="ProtNLM"/>
    </source>
</evidence>
<comment type="caution">
    <text evidence="1">The sequence shown here is derived from an EMBL/GenBank/DDBJ whole genome shotgun (WGS) entry which is preliminary data.</text>
</comment>
<proteinExistence type="predicted"/>
<dbReference type="AlphaFoldDB" id="A0A3L8SNV1"/>
<dbReference type="Proteomes" id="UP000276834">
    <property type="component" value="Unassembled WGS sequence"/>
</dbReference>